<organism evidence="2 3">
    <name type="scientific">Rhizophagus clarus</name>
    <dbReference type="NCBI Taxonomy" id="94130"/>
    <lineage>
        <taxon>Eukaryota</taxon>
        <taxon>Fungi</taxon>
        <taxon>Fungi incertae sedis</taxon>
        <taxon>Mucoromycota</taxon>
        <taxon>Glomeromycotina</taxon>
        <taxon>Glomeromycetes</taxon>
        <taxon>Glomerales</taxon>
        <taxon>Glomeraceae</taxon>
        <taxon>Rhizophagus</taxon>
    </lineage>
</organism>
<dbReference type="InterPro" id="IPR036397">
    <property type="entry name" value="RNaseH_sf"/>
</dbReference>
<dbReference type="SUPFAM" id="SSF53098">
    <property type="entry name" value="Ribonuclease H-like"/>
    <property type="match status" value="1"/>
</dbReference>
<dbReference type="InterPro" id="IPR012337">
    <property type="entry name" value="RNaseH-like_sf"/>
</dbReference>
<dbReference type="GO" id="GO:0003676">
    <property type="term" value="F:nucleic acid binding"/>
    <property type="evidence" value="ECO:0007669"/>
    <property type="project" value="InterPro"/>
</dbReference>
<dbReference type="GO" id="GO:0004523">
    <property type="term" value="F:RNA-DNA hybrid ribonuclease activity"/>
    <property type="evidence" value="ECO:0007669"/>
    <property type="project" value="InterPro"/>
</dbReference>
<accession>A0A8H3L7B0</accession>
<evidence type="ECO:0000313" key="3">
    <source>
        <dbReference type="Proteomes" id="UP000615446"/>
    </source>
</evidence>
<dbReference type="InterPro" id="IPR002156">
    <property type="entry name" value="RNaseH_domain"/>
</dbReference>
<dbReference type="Pfam" id="PF00075">
    <property type="entry name" value="RNase_H"/>
    <property type="match status" value="1"/>
</dbReference>
<proteinExistence type="predicted"/>
<dbReference type="Proteomes" id="UP000615446">
    <property type="component" value="Unassembled WGS sequence"/>
</dbReference>
<feature type="domain" description="RNase H type-1" evidence="1">
    <location>
        <begin position="46"/>
        <end position="168"/>
    </location>
</feature>
<comment type="caution">
    <text evidence="2">The sequence shown here is derived from an EMBL/GenBank/DDBJ whole genome shotgun (WGS) entry which is preliminary data.</text>
</comment>
<dbReference type="AlphaFoldDB" id="A0A8H3L7B0"/>
<evidence type="ECO:0000259" key="1">
    <source>
        <dbReference type="PROSITE" id="PS50879"/>
    </source>
</evidence>
<evidence type="ECO:0000313" key="2">
    <source>
        <dbReference type="EMBL" id="GES80474.1"/>
    </source>
</evidence>
<name>A0A8H3L7B0_9GLOM</name>
<dbReference type="PROSITE" id="PS50879">
    <property type="entry name" value="RNASE_H_1"/>
    <property type="match status" value="1"/>
</dbReference>
<protein>
    <submittedName>
        <fullName evidence="2">Ribonuclease H-like domain-containing protein</fullName>
    </submittedName>
</protein>
<gene>
    <name evidence="2" type="ORF">RCL2_000774500</name>
</gene>
<sequence>MIPHSTTACLISISHAHMNDDIWINRWISPLVDRDSLLNIKSTLTYFNELSLYTDGSVQNGVLYHLGRPLDDCIDHRSMVINQALLVCPIGCRVKIYTDSQCVILSINRFLFSRSNFRSHGFNNSLILIYIDILIKDRKLDVELIKIKAYARNPWNELADDLAKKNPDRTEITKFSQHHGPGPSMQQMERLTNVSLSQVSDSLSSANLTTCAIDRWIGTSSQSSGFIDLLICATTGKMNTILFNQIRHQFKWTYRQMKPPSIGLNDDDLLEKSILDDPYLAPPLKPPLISNKERFLIALDHIFLQMRALIYSGSSFSWLYKKLPNFYNINLLGAMDDLLMFCS</sequence>
<reference evidence="2" key="1">
    <citation type="submission" date="2019-10" db="EMBL/GenBank/DDBJ databases">
        <title>Conservation and host-specific expression of non-tandemly repeated heterogenous ribosome RNA gene in arbuscular mycorrhizal fungi.</title>
        <authorList>
            <person name="Maeda T."/>
            <person name="Kobayashi Y."/>
            <person name="Nakagawa T."/>
            <person name="Ezawa T."/>
            <person name="Yamaguchi K."/>
            <person name="Bino T."/>
            <person name="Nishimoto Y."/>
            <person name="Shigenobu S."/>
            <person name="Kawaguchi M."/>
        </authorList>
    </citation>
    <scope>NUCLEOTIDE SEQUENCE</scope>
    <source>
        <strain evidence="2">HR1</strain>
    </source>
</reference>
<dbReference type="Gene3D" id="3.30.420.10">
    <property type="entry name" value="Ribonuclease H-like superfamily/Ribonuclease H"/>
    <property type="match status" value="1"/>
</dbReference>
<dbReference type="EMBL" id="BLAL01000050">
    <property type="protein sequence ID" value="GES80474.1"/>
    <property type="molecule type" value="Genomic_DNA"/>
</dbReference>